<evidence type="ECO:0000313" key="11">
    <source>
        <dbReference type="Proteomes" id="UP000184428"/>
    </source>
</evidence>
<sequence length="472" mass="48332">MTLSAFLGVLRRRSSWLLVSVLVGLTVAGAGSAAATRLYTAEASLFFALEYGDSAGDLAQGSNYLQSQVSSFALLAGTPTVLGPAGERAGVSADARSLAGRVTATVVPETVVVRIAATDPSPARAAAIADAVADQLERTVEQLSPAGEDGSRAVRATTVASADVPTAPVSPRTSLNLAVGVLAGLLAGCAAALVRDLLDNRVRDAGVVAELTGVPVVGAIPARSPRSAPGAVVETDSHSVAAEAFRHLRTNLQFVGVQDEDQGGARVLAVTSSRPGEGKSTVAVNLAAALAETGARVLLVDADLRRPAIADRLGLEAAAGLTTVLLGRATVADLVQDWGTEGLHVLASGPVPPNPSELLGSPAMRRLLERLRDEYDHVVLDTAPVLPVADAAILSRSVDGLLVLANATRVRRPQLTETLRSLAQVGGTVLGVVLNQVRRDEDVYGYAAEAQPPARVGELPAVPVPAGRIGQL</sequence>
<evidence type="ECO:0000256" key="8">
    <source>
        <dbReference type="ARBA" id="ARBA00051245"/>
    </source>
</evidence>
<dbReference type="InterPro" id="IPR050445">
    <property type="entry name" value="Bact_polysacc_biosynth/exp"/>
</dbReference>
<dbReference type="NCBIfam" id="TIGR01007">
    <property type="entry name" value="eps_fam"/>
    <property type="match status" value="1"/>
</dbReference>
<evidence type="ECO:0000256" key="1">
    <source>
        <dbReference type="ARBA" id="ARBA00007316"/>
    </source>
</evidence>
<evidence type="ECO:0000259" key="9">
    <source>
        <dbReference type="Pfam" id="PF13614"/>
    </source>
</evidence>
<dbReference type="GO" id="GO:0042802">
    <property type="term" value="F:identical protein binding"/>
    <property type="evidence" value="ECO:0007669"/>
    <property type="project" value="UniProtKB-ARBA"/>
</dbReference>
<dbReference type="Gene3D" id="3.40.50.300">
    <property type="entry name" value="P-loop containing nucleotide triphosphate hydrolases"/>
    <property type="match status" value="1"/>
</dbReference>
<keyword evidence="3" id="KW-0808">Transferase</keyword>
<evidence type="ECO:0000256" key="7">
    <source>
        <dbReference type="ARBA" id="ARBA00023137"/>
    </source>
</evidence>
<name>A0A1M7V0F8_9ACTN</name>
<dbReference type="Proteomes" id="UP000184428">
    <property type="component" value="Unassembled WGS sequence"/>
</dbReference>
<feature type="domain" description="AAA" evidence="9">
    <location>
        <begin position="266"/>
        <end position="403"/>
    </location>
</feature>
<evidence type="ECO:0000256" key="5">
    <source>
        <dbReference type="ARBA" id="ARBA00022777"/>
    </source>
</evidence>
<accession>A0A1M7V0F8</accession>
<reference evidence="10 11" key="1">
    <citation type="submission" date="2016-12" db="EMBL/GenBank/DDBJ databases">
        <authorList>
            <person name="Song W.-J."/>
            <person name="Kurnit D.M."/>
        </authorList>
    </citation>
    <scope>NUCLEOTIDE SEQUENCE [LARGE SCALE GENOMIC DNA]</scope>
    <source>
        <strain evidence="10 11">DSM 43162</strain>
    </source>
</reference>
<dbReference type="InterPro" id="IPR027417">
    <property type="entry name" value="P-loop_NTPase"/>
</dbReference>
<keyword evidence="4" id="KW-0547">Nucleotide-binding</keyword>
<keyword evidence="5" id="KW-0418">Kinase</keyword>
<dbReference type="GO" id="GO:0004715">
    <property type="term" value="F:non-membrane spanning protein tyrosine kinase activity"/>
    <property type="evidence" value="ECO:0007669"/>
    <property type="project" value="UniProtKB-EC"/>
</dbReference>
<dbReference type="InterPro" id="IPR005702">
    <property type="entry name" value="Wzc-like_C"/>
</dbReference>
<evidence type="ECO:0000256" key="4">
    <source>
        <dbReference type="ARBA" id="ARBA00022741"/>
    </source>
</evidence>
<organism evidence="10 11">
    <name type="scientific">Geodermatophilus obscurus</name>
    <dbReference type="NCBI Taxonomy" id="1861"/>
    <lineage>
        <taxon>Bacteria</taxon>
        <taxon>Bacillati</taxon>
        <taxon>Actinomycetota</taxon>
        <taxon>Actinomycetes</taxon>
        <taxon>Geodermatophilales</taxon>
        <taxon>Geodermatophilaceae</taxon>
        <taxon>Geodermatophilus</taxon>
    </lineage>
</organism>
<evidence type="ECO:0000256" key="3">
    <source>
        <dbReference type="ARBA" id="ARBA00022679"/>
    </source>
</evidence>
<gene>
    <name evidence="10" type="ORF">SAMN05660350_04663</name>
</gene>
<comment type="catalytic activity">
    <reaction evidence="8">
        <text>L-tyrosyl-[protein] + ATP = O-phospho-L-tyrosyl-[protein] + ADP + H(+)</text>
        <dbReference type="Rhea" id="RHEA:10596"/>
        <dbReference type="Rhea" id="RHEA-COMP:10136"/>
        <dbReference type="Rhea" id="RHEA-COMP:20101"/>
        <dbReference type="ChEBI" id="CHEBI:15378"/>
        <dbReference type="ChEBI" id="CHEBI:30616"/>
        <dbReference type="ChEBI" id="CHEBI:46858"/>
        <dbReference type="ChEBI" id="CHEBI:61978"/>
        <dbReference type="ChEBI" id="CHEBI:456216"/>
        <dbReference type="EC" id="2.7.10.2"/>
    </reaction>
</comment>
<evidence type="ECO:0000313" key="10">
    <source>
        <dbReference type="EMBL" id="SHN88677.1"/>
    </source>
</evidence>
<dbReference type="Pfam" id="PF13614">
    <property type="entry name" value="AAA_31"/>
    <property type="match status" value="1"/>
</dbReference>
<dbReference type="InterPro" id="IPR025669">
    <property type="entry name" value="AAA_dom"/>
</dbReference>
<dbReference type="EC" id="2.7.10.2" evidence="2"/>
<keyword evidence="7" id="KW-0829">Tyrosine-protein kinase</keyword>
<comment type="similarity">
    <text evidence="1">Belongs to the CpsD/CapB family.</text>
</comment>
<protein>
    <recommendedName>
        <fullName evidence="2">non-specific protein-tyrosine kinase</fullName>
        <ecNumber evidence="2">2.7.10.2</ecNumber>
    </recommendedName>
</protein>
<dbReference type="RefSeq" id="WP_072921018.1">
    <property type="nucleotide sequence ID" value="NZ_FRDM01000052.1"/>
</dbReference>
<dbReference type="PANTHER" id="PTHR32309">
    <property type="entry name" value="TYROSINE-PROTEIN KINASE"/>
    <property type="match status" value="1"/>
</dbReference>
<dbReference type="GO" id="GO:0005886">
    <property type="term" value="C:plasma membrane"/>
    <property type="evidence" value="ECO:0007669"/>
    <property type="project" value="UniProtKB-ARBA"/>
</dbReference>
<keyword evidence="6" id="KW-0067">ATP-binding</keyword>
<proteinExistence type="inferred from homology"/>
<dbReference type="OrthoDB" id="9812433at2"/>
<dbReference type="CDD" id="cd05387">
    <property type="entry name" value="BY-kinase"/>
    <property type="match status" value="1"/>
</dbReference>
<dbReference type="SUPFAM" id="SSF52540">
    <property type="entry name" value="P-loop containing nucleoside triphosphate hydrolases"/>
    <property type="match status" value="1"/>
</dbReference>
<dbReference type="PANTHER" id="PTHR32309:SF13">
    <property type="entry name" value="FERRIC ENTEROBACTIN TRANSPORT PROTEIN FEPE"/>
    <property type="match status" value="1"/>
</dbReference>
<evidence type="ECO:0000256" key="6">
    <source>
        <dbReference type="ARBA" id="ARBA00022840"/>
    </source>
</evidence>
<dbReference type="FunFam" id="3.40.50.300:FF:000527">
    <property type="entry name" value="Tyrosine-protein kinase etk"/>
    <property type="match status" value="1"/>
</dbReference>
<dbReference type="GO" id="GO:0005524">
    <property type="term" value="F:ATP binding"/>
    <property type="evidence" value="ECO:0007669"/>
    <property type="project" value="UniProtKB-KW"/>
</dbReference>
<dbReference type="AlphaFoldDB" id="A0A1M7V0F8"/>
<evidence type="ECO:0000256" key="2">
    <source>
        <dbReference type="ARBA" id="ARBA00011903"/>
    </source>
</evidence>
<dbReference type="EMBL" id="FRDM01000052">
    <property type="protein sequence ID" value="SHN88677.1"/>
    <property type="molecule type" value="Genomic_DNA"/>
</dbReference>